<feature type="transmembrane region" description="Helical" evidence="7">
    <location>
        <begin position="405"/>
        <end position="426"/>
    </location>
</feature>
<evidence type="ECO:0000256" key="8">
    <source>
        <dbReference type="SAM" id="SignalP"/>
    </source>
</evidence>
<dbReference type="SUPFAM" id="SSF82861">
    <property type="entry name" value="Mechanosensitive channel protein MscS (YggB), transmembrane region"/>
    <property type="match status" value="1"/>
</dbReference>
<dbReference type="PANTHER" id="PTHR30347:SF9">
    <property type="entry name" value="MINICONDUCTANCE MECHANOSENSITIVE CHANNEL MSCM"/>
    <property type="match status" value="1"/>
</dbReference>
<evidence type="ECO:0000313" key="12">
    <source>
        <dbReference type="EMBL" id="SHF50718.1"/>
    </source>
</evidence>
<keyword evidence="6 7" id="KW-0472">Membrane</keyword>
<organism evidence="12 13">
    <name type="scientific">Kaistia soli DSM 19436</name>
    <dbReference type="NCBI Taxonomy" id="1122133"/>
    <lineage>
        <taxon>Bacteria</taxon>
        <taxon>Pseudomonadati</taxon>
        <taxon>Pseudomonadota</taxon>
        <taxon>Alphaproteobacteria</taxon>
        <taxon>Hyphomicrobiales</taxon>
        <taxon>Kaistiaceae</taxon>
        <taxon>Kaistia</taxon>
    </lineage>
</organism>
<feature type="transmembrane region" description="Helical" evidence="7">
    <location>
        <begin position="329"/>
        <end position="346"/>
    </location>
</feature>
<evidence type="ECO:0000259" key="9">
    <source>
        <dbReference type="Pfam" id="PF00924"/>
    </source>
</evidence>
<feature type="chain" id="PRO_5012002313" evidence="8">
    <location>
        <begin position="24"/>
        <end position="780"/>
    </location>
</feature>
<gene>
    <name evidence="12" type="ORF">SAMN02745157_2247</name>
</gene>
<feature type="transmembrane region" description="Helical" evidence="7">
    <location>
        <begin position="432"/>
        <end position="453"/>
    </location>
</feature>
<dbReference type="GO" id="GO:0005886">
    <property type="term" value="C:plasma membrane"/>
    <property type="evidence" value="ECO:0007669"/>
    <property type="project" value="UniProtKB-SubCell"/>
</dbReference>
<keyword evidence="5 7" id="KW-1133">Transmembrane helix</keyword>
<dbReference type="Pfam" id="PF21082">
    <property type="entry name" value="MS_channel_3rd"/>
    <property type="match status" value="1"/>
</dbReference>
<name>A0A1M5C7I3_9HYPH</name>
<feature type="domain" description="Mechanosensitive ion channel MscS C-terminal" evidence="11">
    <location>
        <begin position="700"/>
        <end position="778"/>
    </location>
</feature>
<keyword evidence="13" id="KW-1185">Reference proteome</keyword>
<evidence type="ECO:0000256" key="4">
    <source>
        <dbReference type="ARBA" id="ARBA00022692"/>
    </source>
</evidence>
<dbReference type="Gene3D" id="1.10.287.1260">
    <property type="match status" value="1"/>
</dbReference>
<feature type="domain" description="DUF3772" evidence="10">
    <location>
        <begin position="131"/>
        <end position="190"/>
    </location>
</feature>
<evidence type="ECO:0000256" key="5">
    <source>
        <dbReference type="ARBA" id="ARBA00022989"/>
    </source>
</evidence>
<evidence type="ECO:0000256" key="6">
    <source>
        <dbReference type="ARBA" id="ARBA00023136"/>
    </source>
</evidence>
<dbReference type="InterPro" id="IPR010920">
    <property type="entry name" value="LSM_dom_sf"/>
</dbReference>
<feature type="transmembrane region" description="Helical" evidence="7">
    <location>
        <begin position="286"/>
        <end position="309"/>
    </location>
</feature>
<dbReference type="SUPFAM" id="SSF82689">
    <property type="entry name" value="Mechanosensitive channel protein MscS (YggB), C-terminal domain"/>
    <property type="match status" value="1"/>
</dbReference>
<feature type="transmembrane region" description="Helical" evidence="7">
    <location>
        <begin position="577"/>
        <end position="599"/>
    </location>
</feature>
<protein>
    <submittedName>
        <fullName evidence="12">Small-conductance mechanosensitive channel</fullName>
    </submittedName>
</protein>
<dbReference type="Pfam" id="PF12607">
    <property type="entry name" value="DUF3772"/>
    <property type="match status" value="1"/>
</dbReference>
<dbReference type="STRING" id="1122133.SAMN02745157_2247"/>
<keyword evidence="8" id="KW-0732">Signal</keyword>
<feature type="transmembrane region" description="Helical" evidence="7">
    <location>
        <begin position="605"/>
        <end position="634"/>
    </location>
</feature>
<dbReference type="InterPro" id="IPR052702">
    <property type="entry name" value="MscS-like_channel"/>
</dbReference>
<dbReference type="Pfam" id="PF00924">
    <property type="entry name" value="MS_channel_2nd"/>
    <property type="match status" value="1"/>
</dbReference>
<comment type="similarity">
    <text evidence="2">Belongs to the MscS (TC 1.A.23) family.</text>
</comment>
<feature type="transmembrane region" description="Helical" evidence="7">
    <location>
        <begin position="249"/>
        <end position="274"/>
    </location>
</feature>
<evidence type="ECO:0000256" key="2">
    <source>
        <dbReference type="ARBA" id="ARBA00008017"/>
    </source>
</evidence>
<dbReference type="PANTHER" id="PTHR30347">
    <property type="entry name" value="POTASSIUM CHANNEL RELATED"/>
    <property type="match status" value="1"/>
</dbReference>
<dbReference type="EMBL" id="FQUP01000002">
    <property type="protein sequence ID" value="SHF50718.1"/>
    <property type="molecule type" value="Genomic_DNA"/>
</dbReference>
<dbReference type="OrthoDB" id="9799209at2"/>
<dbReference type="InterPro" id="IPR006685">
    <property type="entry name" value="MscS_channel_2nd"/>
</dbReference>
<comment type="subcellular location">
    <subcellularLocation>
        <location evidence="1">Cell membrane</location>
        <topology evidence="1">Multi-pass membrane protein</topology>
    </subcellularLocation>
</comment>
<dbReference type="Gene3D" id="2.30.30.60">
    <property type="match status" value="1"/>
</dbReference>
<dbReference type="InterPro" id="IPR011014">
    <property type="entry name" value="MscS_channel_TM-2"/>
</dbReference>
<dbReference type="SUPFAM" id="SSF50182">
    <property type="entry name" value="Sm-like ribonucleoproteins"/>
    <property type="match status" value="1"/>
</dbReference>
<dbReference type="AlphaFoldDB" id="A0A1M5C7I3"/>
<feature type="transmembrane region" description="Helical" evidence="7">
    <location>
        <begin position="352"/>
        <end position="377"/>
    </location>
</feature>
<evidence type="ECO:0000313" key="13">
    <source>
        <dbReference type="Proteomes" id="UP000184485"/>
    </source>
</evidence>
<feature type="transmembrane region" description="Helical" evidence="7">
    <location>
        <begin position="206"/>
        <end position="228"/>
    </location>
</feature>
<sequence>MVALALLASALSSLPLETLPAIAQSGVTADANADDAQARLDRWNGDLTRIDMALDRVNVSDFDLRNLRDETLAIVNAAATYADTLGPKVDAAMAQVKELSPIEGADATVSDAIKDNLAVAQKLLGDLSGSQKQAQAIAAHGAYTVTQLNDRRRRLFTGRLLERNASLIDPSLWKDAAQEFPNVVNRGSDLITGWFSVLQDRNDRTAIAIVLAVIAAMLALIIPGRRFVIRHMRLRPSGPDEQSGREPKVIAAATVVALNTLVPVGVLVGGHAILNALNLSPNRIDQLFWGITSAVALFSLGFGVSRALLAPGRPDLRLVDEDEASATRIFNFTVAVAAMQGMAVFIERFSTIAYTGLPVIIAADGLISTTSAILIILTVRTINHRDPAEEDDEDPATEGPLFRRLALIGASIMAAMAIVANLIGYVSLGRFVTTQIVWISIVISLLVLLMMLIDQLTAAWFRREGIVGSRLIASVGFAPRSLTQVGVLFNGLVRALMVGIAILLIIAPWGVDSTSVFESIRQLFFGFRIGSISISISTIFAGIAVFVVGVVVTRALQSWLDTRFLPTTRLDSGLRNSIRTSVGYIGMITAATIAFGYAGLDLSNIAIVAGALSVGIGLGLQAIVNNFVSGLILLAERPIRAGDWIAVGAEEGVVKRINVRATEIETFDRATLIVPNSSLITGTVKNMVLRDRSGRIIIPVAVAKLSDPEKVRSVLISAAKSHRLVLAYPEPSVLFTAFSAASLEFELRCYLSDISQGAQVRSDLRFDFLARFQAEDIALP</sequence>
<evidence type="ECO:0000256" key="1">
    <source>
        <dbReference type="ARBA" id="ARBA00004651"/>
    </source>
</evidence>
<reference evidence="12 13" key="1">
    <citation type="submission" date="2016-11" db="EMBL/GenBank/DDBJ databases">
        <authorList>
            <person name="Jaros S."/>
            <person name="Januszkiewicz K."/>
            <person name="Wedrychowicz H."/>
        </authorList>
    </citation>
    <scope>NUCLEOTIDE SEQUENCE [LARGE SCALE GENOMIC DNA]</scope>
    <source>
        <strain evidence="12 13">DSM 19436</strain>
    </source>
</reference>
<evidence type="ECO:0000259" key="11">
    <source>
        <dbReference type="Pfam" id="PF21082"/>
    </source>
</evidence>
<evidence type="ECO:0000259" key="10">
    <source>
        <dbReference type="Pfam" id="PF12607"/>
    </source>
</evidence>
<feature type="signal peptide" evidence="8">
    <location>
        <begin position="1"/>
        <end position="23"/>
    </location>
</feature>
<keyword evidence="3" id="KW-1003">Cell membrane</keyword>
<evidence type="ECO:0000256" key="3">
    <source>
        <dbReference type="ARBA" id="ARBA00022475"/>
    </source>
</evidence>
<dbReference type="InterPro" id="IPR022249">
    <property type="entry name" value="DUF3772"/>
</dbReference>
<feature type="transmembrane region" description="Helical" evidence="7">
    <location>
        <begin position="529"/>
        <end position="556"/>
    </location>
</feature>
<dbReference type="GO" id="GO:0008381">
    <property type="term" value="F:mechanosensitive monoatomic ion channel activity"/>
    <property type="evidence" value="ECO:0007669"/>
    <property type="project" value="UniProtKB-ARBA"/>
</dbReference>
<dbReference type="Gene3D" id="3.30.70.100">
    <property type="match status" value="1"/>
</dbReference>
<dbReference type="InterPro" id="IPR011066">
    <property type="entry name" value="MscS_channel_C_sf"/>
</dbReference>
<accession>A0A1M5C7I3</accession>
<proteinExistence type="inferred from homology"/>
<evidence type="ECO:0000256" key="7">
    <source>
        <dbReference type="SAM" id="Phobius"/>
    </source>
</evidence>
<feature type="domain" description="Mechanosensitive ion channel MscS" evidence="9">
    <location>
        <begin position="623"/>
        <end position="687"/>
    </location>
</feature>
<keyword evidence="4 7" id="KW-0812">Transmembrane</keyword>
<dbReference type="InterPro" id="IPR049278">
    <property type="entry name" value="MS_channel_C"/>
</dbReference>
<dbReference type="InterPro" id="IPR023408">
    <property type="entry name" value="MscS_beta-dom_sf"/>
</dbReference>
<feature type="transmembrane region" description="Helical" evidence="7">
    <location>
        <begin position="487"/>
        <end position="509"/>
    </location>
</feature>
<dbReference type="Proteomes" id="UP000184485">
    <property type="component" value="Unassembled WGS sequence"/>
</dbReference>